<dbReference type="InterPro" id="IPR002867">
    <property type="entry name" value="IBR_dom"/>
</dbReference>
<accession>A0A9J6ALN8</accession>
<keyword evidence="8" id="KW-0677">Repeat</keyword>
<comment type="caution">
    <text evidence="17">The sequence shown here is derived from an EMBL/GenBank/DDBJ whole genome shotgun (WGS) entry which is preliminary data.</text>
</comment>
<keyword evidence="7" id="KW-0479">Metal-binding</keyword>
<evidence type="ECO:0000313" key="17">
    <source>
        <dbReference type="EMBL" id="KAG5624927.1"/>
    </source>
</evidence>
<evidence type="ECO:0000256" key="3">
    <source>
        <dbReference type="ARBA" id="ARBA00003976"/>
    </source>
</evidence>
<evidence type="ECO:0000259" key="16">
    <source>
        <dbReference type="PROSITE" id="PS51873"/>
    </source>
</evidence>
<dbReference type="PROSITE" id="PS51873">
    <property type="entry name" value="TRIAD"/>
    <property type="match status" value="1"/>
</dbReference>
<feature type="domain" description="RING-type" evidence="15">
    <location>
        <begin position="29"/>
        <end position="76"/>
    </location>
</feature>
<feature type="transmembrane region" description="Helical" evidence="14">
    <location>
        <begin position="281"/>
        <end position="298"/>
    </location>
</feature>
<name>A0A9J6ALN8_SOLCO</name>
<evidence type="ECO:0000256" key="14">
    <source>
        <dbReference type="SAM" id="Phobius"/>
    </source>
</evidence>
<evidence type="ECO:0000256" key="1">
    <source>
        <dbReference type="ARBA" id="ARBA00001798"/>
    </source>
</evidence>
<dbReference type="SUPFAM" id="SSF57850">
    <property type="entry name" value="RING/U-box"/>
    <property type="match status" value="3"/>
</dbReference>
<evidence type="ECO:0000256" key="5">
    <source>
        <dbReference type="ARBA" id="ARBA00012251"/>
    </source>
</evidence>
<keyword evidence="18" id="KW-1185">Reference proteome</keyword>
<dbReference type="Gene3D" id="3.30.40.10">
    <property type="entry name" value="Zinc/RING finger domain, C3HC4 (zinc finger)"/>
    <property type="match status" value="1"/>
</dbReference>
<dbReference type="PROSITE" id="PS50089">
    <property type="entry name" value="ZF_RING_2"/>
    <property type="match status" value="1"/>
</dbReference>
<feature type="region of interest" description="Disordered" evidence="13">
    <location>
        <begin position="1"/>
        <end position="25"/>
    </location>
</feature>
<keyword evidence="9 12" id="KW-0863">Zinc-finger</keyword>
<keyword evidence="14" id="KW-1133">Transmembrane helix</keyword>
<dbReference type="GO" id="GO:0008270">
    <property type="term" value="F:zinc ion binding"/>
    <property type="evidence" value="ECO:0007669"/>
    <property type="project" value="UniProtKB-KW"/>
</dbReference>
<evidence type="ECO:0000256" key="7">
    <source>
        <dbReference type="ARBA" id="ARBA00022723"/>
    </source>
</evidence>
<keyword evidence="6" id="KW-0808">Transferase</keyword>
<proteinExistence type="inferred from homology"/>
<keyword evidence="11" id="KW-0862">Zinc</keyword>
<evidence type="ECO:0000256" key="10">
    <source>
        <dbReference type="ARBA" id="ARBA00022786"/>
    </source>
</evidence>
<dbReference type="InterPro" id="IPR001841">
    <property type="entry name" value="Znf_RING"/>
</dbReference>
<dbReference type="OrthoDB" id="10009520at2759"/>
<keyword evidence="14" id="KW-0472">Membrane</keyword>
<evidence type="ECO:0000256" key="11">
    <source>
        <dbReference type="ARBA" id="ARBA00022833"/>
    </source>
</evidence>
<comment type="catalytic activity">
    <reaction evidence="1">
        <text>[E2 ubiquitin-conjugating enzyme]-S-ubiquitinyl-L-cysteine + [acceptor protein]-L-lysine = [E2 ubiquitin-conjugating enzyme]-L-cysteine + [acceptor protein]-N(6)-ubiquitinyl-L-lysine.</text>
        <dbReference type="EC" id="2.3.2.31"/>
    </reaction>
</comment>
<comment type="cofactor">
    <cofactor evidence="2">
        <name>Zn(2+)</name>
        <dbReference type="ChEBI" id="CHEBI:29105"/>
    </cofactor>
</comment>
<evidence type="ECO:0000256" key="9">
    <source>
        <dbReference type="ARBA" id="ARBA00022771"/>
    </source>
</evidence>
<dbReference type="FunFam" id="3.30.40.10:FF:000230">
    <property type="entry name" value="RBR-type E3 ubiquitin transferase"/>
    <property type="match status" value="1"/>
</dbReference>
<evidence type="ECO:0000256" key="8">
    <source>
        <dbReference type="ARBA" id="ARBA00022737"/>
    </source>
</evidence>
<dbReference type="InterPro" id="IPR013083">
    <property type="entry name" value="Znf_RING/FYVE/PHD"/>
</dbReference>
<dbReference type="SMART" id="SM00647">
    <property type="entry name" value="IBR"/>
    <property type="match status" value="1"/>
</dbReference>
<comment type="function">
    <text evidence="3">Might act as an E3 ubiquitin-protein ligase, or as part of E3 complex, which accepts ubiquitin from specific E2 ubiquitin-conjugating enzymes and then transfers it to substrates.</text>
</comment>
<dbReference type="InterPro" id="IPR031127">
    <property type="entry name" value="E3_UB_ligase_RBR"/>
</dbReference>
<comment type="similarity">
    <text evidence="4">Belongs to the RBR family. Ariadne subfamily.</text>
</comment>
<organism evidence="17 18">
    <name type="scientific">Solanum commersonii</name>
    <name type="common">Commerson's wild potato</name>
    <name type="synonym">Commerson's nightshade</name>
    <dbReference type="NCBI Taxonomy" id="4109"/>
    <lineage>
        <taxon>Eukaryota</taxon>
        <taxon>Viridiplantae</taxon>
        <taxon>Streptophyta</taxon>
        <taxon>Embryophyta</taxon>
        <taxon>Tracheophyta</taxon>
        <taxon>Spermatophyta</taxon>
        <taxon>Magnoliopsida</taxon>
        <taxon>eudicotyledons</taxon>
        <taxon>Gunneridae</taxon>
        <taxon>Pentapetalae</taxon>
        <taxon>asterids</taxon>
        <taxon>lamiids</taxon>
        <taxon>Solanales</taxon>
        <taxon>Solanaceae</taxon>
        <taxon>Solanoideae</taxon>
        <taxon>Solaneae</taxon>
        <taxon>Solanum</taxon>
    </lineage>
</organism>
<evidence type="ECO:0000256" key="12">
    <source>
        <dbReference type="PROSITE-ProRule" id="PRU00175"/>
    </source>
</evidence>
<evidence type="ECO:0000256" key="4">
    <source>
        <dbReference type="ARBA" id="ARBA00005884"/>
    </source>
</evidence>
<evidence type="ECO:0000259" key="15">
    <source>
        <dbReference type="PROSITE" id="PS50089"/>
    </source>
</evidence>
<reference evidence="17 18" key="1">
    <citation type="submission" date="2020-09" db="EMBL/GenBank/DDBJ databases">
        <title>De no assembly of potato wild relative species, Solanum commersonii.</title>
        <authorList>
            <person name="Cho K."/>
        </authorList>
    </citation>
    <scope>NUCLEOTIDE SEQUENCE [LARGE SCALE GENOMIC DNA]</scope>
    <source>
        <strain evidence="17">LZ3.2</strain>
        <tissue evidence="17">Leaf</tissue>
    </source>
</reference>
<feature type="compositionally biased region" description="Polar residues" evidence="13">
    <location>
        <begin position="1"/>
        <end position="15"/>
    </location>
</feature>
<dbReference type="InterPro" id="IPR044066">
    <property type="entry name" value="TRIAD_supradom"/>
</dbReference>
<protein>
    <recommendedName>
        <fullName evidence="5">RBR-type E3 ubiquitin transferase</fullName>
        <ecNumber evidence="5">2.3.2.31</ecNumber>
    </recommendedName>
</protein>
<dbReference type="Gene3D" id="1.20.120.1750">
    <property type="match status" value="1"/>
</dbReference>
<evidence type="ECO:0000256" key="13">
    <source>
        <dbReference type="SAM" id="MobiDB-lite"/>
    </source>
</evidence>
<keyword evidence="10" id="KW-0833">Ubl conjugation pathway</keyword>
<evidence type="ECO:0000256" key="6">
    <source>
        <dbReference type="ARBA" id="ARBA00022679"/>
    </source>
</evidence>
<dbReference type="GO" id="GO:0061630">
    <property type="term" value="F:ubiquitin protein ligase activity"/>
    <property type="evidence" value="ECO:0007669"/>
    <property type="project" value="UniProtKB-EC"/>
</dbReference>
<dbReference type="Pfam" id="PF01485">
    <property type="entry name" value="IBR"/>
    <property type="match status" value="1"/>
</dbReference>
<gene>
    <name evidence="17" type="ORF">H5410_010145</name>
</gene>
<evidence type="ECO:0000256" key="2">
    <source>
        <dbReference type="ARBA" id="ARBA00001947"/>
    </source>
</evidence>
<dbReference type="Proteomes" id="UP000824120">
    <property type="component" value="Chromosome 2"/>
</dbReference>
<evidence type="ECO:0000313" key="18">
    <source>
        <dbReference type="Proteomes" id="UP000824120"/>
    </source>
</evidence>
<dbReference type="AlphaFoldDB" id="A0A9J6ALN8"/>
<keyword evidence="14" id="KW-0812">Transmembrane</keyword>
<dbReference type="InterPro" id="IPR017907">
    <property type="entry name" value="Znf_RING_CS"/>
</dbReference>
<dbReference type="GO" id="GO:0016567">
    <property type="term" value="P:protein ubiquitination"/>
    <property type="evidence" value="ECO:0007669"/>
    <property type="project" value="InterPro"/>
</dbReference>
<dbReference type="EC" id="2.3.2.31" evidence="5"/>
<dbReference type="PANTHER" id="PTHR11685">
    <property type="entry name" value="RBR FAMILY RING FINGER AND IBR DOMAIN-CONTAINING"/>
    <property type="match status" value="1"/>
</dbReference>
<sequence length="308" mass="35015">MGNTLQKLAQNQSEQESPDTESPDESFTCEICIEPILLPNKKFKNQNLCVHPFCMDCMVKYISVKLEDNVGNIPCPSLSCENFLDPISCQNLVGPQLFVRWSDVLCESSVLGLAHCYCPDRRCSTLILDECGGNAKRSKCPNCKMHFCFQCKLPWHSGFQCEESRELRDRNDVVFGVVAEANKWKRCPQCRHFVELIEGCKIVKCRGKAAYTPPSPDPKPGIVELELIRIERMKRPIKPEADKCSTMLGYRCGASFCYNCGKRVHRHWCNCDSASVLCIRVIHGFTIIFILLSIFFIFRSLNSIPPKN</sequence>
<dbReference type="PROSITE" id="PS00518">
    <property type="entry name" value="ZF_RING_1"/>
    <property type="match status" value="1"/>
</dbReference>
<feature type="domain" description="RING-type" evidence="16">
    <location>
        <begin position="25"/>
        <end position="282"/>
    </location>
</feature>
<dbReference type="EMBL" id="JACXVP010000002">
    <property type="protein sequence ID" value="KAG5624927.1"/>
    <property type="molecule type" value="Genomic_DNA"/>
</dbReference>